<accession>A0A7J5DGZ0</accession>
<feature type="signal peptide" evidence="3">
    <location>
        <begin position="1"/>
        <end position="24"/>
    </location>
</feature>
<comment type="caution">
    <text evidence="4">The sequence shown here is derived from an EMBL/GenBank/DDBJ whole genome shotgun (WGS) entry which is preliminary data.</text>
</comment>
<feature type="compositionally biased region" description="Polar residues" evidence="1">
    <location>
        <begin position="175"/>
        <end position="191"/>
    </location>
</feature>
<evidence type="ECO:0000313" key="5">
    <source>
        <dbReference type="Proteomes" id="UP000442990"/>
    </source>
</evidence>
<keyword evidence="5" id="KW-1185">Reference proteome</keyword>
<name>A0A7J5DGZ0_9ACTN</name>
<keyword evidence="2" id="KW-0472">Membrane</keyword>
<feature type="compositionally biased region" description="Basic and acidic residues" evidence="1">
    <location>
        <begin position="192"/>
        <end position="203"/>
    </location>
</feature>
<reference evidence="4 5" key="1">
    <citation type="submission" date="2019-09" db="EMBL/GenBank/DDBJ databases">
        <title>Isolation and identification of active actinomycetes.</title>
        <authorList>
            <person name="Yu Z."/>
            <person name="Han C."/>
            <person name="Yu B."/>
        </authorList>
    </citation>
    <scope>NUCLEOTIDE SEQUENCE [LARGE SCALE GENOMIC DNA]</scope>
    <source>
        <strain evidence="4 5">NEAU-H2</strain>
    </source>
</reference>
<evidence type="ECO:0000256" key="1">
    <source>
        <dbReference type="SAM" id="MobiDB-lite"/>
    </source>
</evidence>
<proteinExistence type="predicted"/>
<evidence type="ECO:0000313" key="4">
    <source>
        <dbReference type="EMBL" id="KAB1987886.1"/>
    </source>
</evidence>
<keyword evidence="2" id="KW-0812">Transmembrane</keyword>
<evidence type="ECO:0000256" key="3">
    <source>
        <dbReference type="SAM" id="SignalP"/>
    </source>
</evidence>
<feature type="region of interest" description="Disordered" evidence="1">
    <location>
        <begin position="167"/>
        <end position="206"/>
    </location>
</feature>
<sequence>MRRLSFLMLSGLLAALTPAGPAAAREPCGPAFEQYLGCWSDAIGEGTVRVTLDRSLPFDGKAENGKDFEQRLSVQSGRLLVEVPSGVHTGTGGTALLVLADSRSRLVAPDAFIDQLKPEAVTELADRGVCNPDNLRDLCSRLGKKGRLTGRNLIDAHMAADLSRHAYTVTGPGNGSSAASAPTGGTPTGKQEQNRKPDQKPETVDDSGWDTATQVLTVLCAVLVLLLGLLLFLIRRSARSVAVGSLSRHSLAAPGVGAVPEATTPRPRTRPRPPASDEPAARPRAHMPDEATTRLRTTPSPRGHGRRVGNVPGPARSAVVRTELHPQGYVEVDDVLYRAVWAEPDRPPPAPGGLVDVTEAGERDSDVLYAFPPTAGRHARAARP</sequence>
<feature type="chain" id="PRO_5029719423" evidence="3">
    <location>
        <begin position="25"/>
        <end position="384"/>
    </location>
</feature>
<keyword evidence="2" id="KW-1133">Transmembrane helix</keyword>
<protein>
    <submittedName>
        <fullName evidence="4">Uncharacterized protein</fullName>
    </submittedName>
</protein>
<dbReference type="AlphaFoldDB" id="A0A7J5DGZ0"/>
<evidence type="ECO:0000256" key="2">
    <source>
        <dbReference type="SAM" id="Phobius"/>
    </source>
</evidence>
<feature type="transmembrane region" description="Helical" evidence="2">
    <location>
        <begin position="215"/>
        <end position="234"/>
    </location>
</feature>
<feature type="region of interest" description="Disordered" evidence="1">
    <location>
        <begin position="256"/>
        <end position="315"/>
    </location>
</feature>
<keyword evidence="3" id="KW-0732">Signal</keyword>
<dbReference type="Proteomes" id="UP000442990">
    <property type="component" value="Unassembled WGS sequence"/>
</dbReference>
<gene>
    <name evidence="4" type="ORF">F8144_15770</name>
</gene>
<dbReference type="EMBL" id="WBKG01000011">
    <property type="protein sequence ID" value="KAB1987886.1"/>
    <property type="molecule type" value="Genomic_DNA"/>
</dbReference>
<organism evidence="4 5">
    <name type="scientific">Streptomyces triticiradicis</name>
    <dbReference type="NCBI Taxonomy" id="2651189"/>
    <lineage>
        <taxon>Bacteria</taxon>
        <taxon>Bacillati</taxon>
        <taxon>Actinomycetota</taxon>
        <taxon>Actinomycetes</taxon>
        <taxon>Kitasatosporales</taxon>
        <taxon>Streptomycetaceae</taxon>
        <taxon>Streptomyces</taxon>
    </lineage>
</organism>